<proteinExistence type="predicted"/>
<protein>
    <recommendedName>
        <fullName evidence="2">alpha-glucosidase</fullName>
        <ecNumber evidence="2">3.2.1.20</ecNumber>
    </recommendedName>
</protein>
<dbReference type="GO" id="GO:0005975">
    <property type="term" value="P:carbohydrate metabolic process"/>
    <property type="evidence" value="ECO:0007669"/>
    <property type="project" value="InterPro"/>
</dbReference>
<dbReference type="Gene3D" id="2.60.40.1180">
    <property type="entry name" value="Golgi alpha-mannosidase II"/>
    <property type="match status" value="1"/>
</dbReference>
<evidence type="ECO:0000313" key="4">
    <source>
        <dbReference type="EMBL" id="MBY73565.1"/>
    </source>
</evidence>
<dbReference type="PANTHER" id="PTHR10357">
    <property type="entry name" value="ALPHA-AMYLASE FAMILY MEMBER"/>
    <property type="match status" value="1"/>
</dbReference>
<sequence>MWIWHETRKQFYLCQFCGNLPDLNFRNEKVHIEMKKILRYWLDKGMDGIRIDALKHIYESEQLQDEPMINPAGPVKHWNFYHYYTVDQDEVYDLIKEWHQLLNEYKQKDNFTRIIMTESYSPNDILFNYYSSGTEIPTNFKLMPYNQLLNSTITDIEIRKWITEMPENATYNVVLQNHDNKRICTLYGCEFIDTMNALSLFLPGVAIVYYGGEIGMEDIPVEINYARAPMQWSNTTYAGFTDGDKNKPWIDVHPSYVTRNVEDEYNDPKSNLNFFKSVSKLRHTDTLKKGGLATYIFDQVYVLTRYLPRNENYTLIMNMGSRSQTVCLADQIPRLYGSLTVVIGSENSNFNPGNIISTDSLTLNPGASIIVTDKYATANSSSSHLYVTLEVLLLCLFIVKSCNL</sequence>
<evidence type="ECO:0000256" key="2">
    <source>
        <dbReference type="ARBA" id="ARBA00012741"/>
    </source>
</evidence>
<evidence type="ECO:0000259" key="3">
    <source>
        <dbReference type="SMART" id="SM00642"/>
    </source>
</evidence>
<dbReference type="InterPro" id="IPR017853">
    <property type="entry name" value="GH"/>
</dbReference>
<dbReference type="EMBL" id="GGMS01004362">
    <property type="protein sequence ID" value="MBY73565.1"/>
    <property type="molecule type" value="Transcribed_RNA"/>
</dbReference>
<dbReference type="Pfam" id="PF00128">
    <property type="entry name" value="Alpha-amylase"/>
    <property type="match status" value="1"/>
</dbReference>
<dbReference type="Gene3D" id="3.20.20.80">
    <property type="entry name" value="Glycosidases"/>
    <property type="match status" value="2"/>
</dbReference>
<feature type="domain" description="Glycosyl hydrolase family 13 catalytic" evidence="3">
    <location>
        <begin position="1"/>
        <end position="282"/>
    </location>
</feature>
<evidence type="ECO:0000256" key="1">
    <source>
        <dbReference type="ARBA" id="ARBA00001657"/>
    </source>
</evidence>
<gene>
    <name evidence="4" type="primary">Mal-B2_6</name>
    <name evidence="4" type="ORF">g.131274</name>
</gene>
<reference evidence="4" key="1">
    <citation type="submission" date="2018-04" db="EMBL/GenBank/DDBJ databases">
        <title>Transcriptome assembly of Sipha flava.</title>
        <authorList>
            <person name="Scully E.D."/>
            <person name="Geib S.M."/>
            <person name="Palmer N.A."/>
            <person name="Koch K."/>
            <person name="Bradshaw J."/>
            <person name="Heng-Moss T."/>
            <person name="Sarath G."/>
        </authorList>
    </citation>
    <scope>NUCLEOTIDE SEQUENCE</scope>
</reference>
<dbReference type="AlphaFoldDB" id="A0A2S2Q740"/>
<dbReference type="PANTHER" id="PTHR10357:SF179">
    <property type="entry name" value="NEUTRAL AND BASIC AMINO ACID TRANSPORT PROTEIN RBAT"/>
    <property type="match status" value="1"/>
</dbReference>
<organism evidence="4">
    <name type="scientific">Sipha flava</name>
    <name type="common">yellow sugarcane aphid</name>
    <dbReference type="NCBI Taxonomy" id="143950"/>
    <lineage>
        <taxon>Eukaryota</taxon>
        <taxon>Metazoa</taxon>
        <taxon>Ecdysozoa</taxon>
        <taxon>Arthropoda</taxon>
        <taxon>Hexapoda</taxon>
        <taxon>Insecta</taxon>
        <taxon>Pterygota</taxon>
        <taxon>Neoptera</taxon>
        <taxon>Paraneoptera</taxon>
        <taxon>Hemiptera</taxon>
        <taxon>Sternorrhyncha</taxon>
        <taxon>Aphidomorpha</taxon>
        <taxon>Aphidoidea</taxon>
        <taxon>Aphididae</taxon>
        <taxon>Sipha</taxon>
    </lineage>
</organism>
<dbReference type="EC" id="3.2.1.20" evidence="2"/>
<dbReference type="Gene3D" id="3.90.400.10">
    <property type="entry name" value="Oligo-1,6-glucosidase, Domain 2"/>
    <property type="match status" value="1"/>
</dbReference>
<dbReference type="GO" id="GO:0004558">
    <property type="term" value="F:alpha-1,4-glucosidase activity"/>
    <property type="evidence" value="ECO:0007669"/>
    <property type="project" value="UniProtKB-EC"/>
</dbReference>
<name>A0A2S2Q740_9HEMI</name>
<dbReference type="SMART" id="SM00642">
    <property type="entry name" value="Aamy"/>
    <property type="match status" value="1"/>
</dbReference>
<dbReference type="InterPro" id="IPR013780">
    <property type="entry name" value="Glyco_hydro_b"/>
</dbReference>
<dbReference type="InterPro" id="IPR045857">
    <property type="entry name" value="O16G_dom_2"/>
</dbReference>
<accession>A0A2S2Q740</accession>
<dbReference type="InterPro" id="IPR006047">
    <property type="entry name" value="GH13_cat_dom"/>
</dbReference>
<comment type="catalytic activity">
    <reaction evidence="1">
        <text>Hydrolysis of terminal, non-reducing (1-&gt;4)-linked alpha-D-glucose residues with release of alpha-D-glucose.</text>
        <dbReference type="EC" id="3.2.1.20"/>
    </reaction>
</comment>
<dbReference type="OrthoDB" id="1740265at2759"/>
<dbReference type="SUPFAM" id="SSF51445">
    <property type="entry name" value="(Trans)glycosidases"/>
    <property type="match status" value="1"/>
</dbReference>